<dbReference type="GO" id="GO:0043531">
    <property type="term" value="F:ADP binding"/>
    <property type="evidence" value="ECO:0007669"/>
    <property type="project" value="InterPro"/>
</dbReference>
<dbReference type="SUPFAM" id="SSF48452">
    <property type="entry name" value="TPR-like"/>
    <property type="match status" value="1"/>
</dbReference>
<comment type="caution">
    <text evidence="1">The sequence shown here is derived from an EMBL/GenBank/DDBJ whole genome shotgun (WGS) entry which is preliminary data.</text>
</comment>
<dbReference type="PRINTS" id="PR00364">
    <property type="entry name" value="DISEASERSIST"/>
</dbReference>
<gene>
    <name evidence="1" type="ORF">L0P92_33735</name>
</gene>
<dbReference type="Gene3D" id="3.40.50.300">
    <property type="entry name" value="P-loop containing nucleotide triphosphate hydrolases"/>
    <property type="match status" value="1"/>
</dbReference>
<accession>A0A9X1Q5R4</accession>
<dbReference type="RefSeq" id="WP_234766857.1">
    <property type="nucleotide sequence ID" value="NZ_JAKEIP010000216.1"/>
</dbReference>
<keyword evidence="2" id="KW-1185">Reference proteome</keyword>
<dbReference type="EMBL" id="JAKEIP010000216">
    <property type="protein sequence ID" value="MCF1598475.1"/>
    <property type="molecule type" value="Genomic_DNA"/>
</dbReference>
<evidence type="ECO:0000313" key="1">
    <source>
        <dbReference type="EMBL" id="MCF1598475.1"/>
    </source>
</evidence>
<dbReference type="InterPro" id="IPR027417">
    <property type="entry name" value="P-loop_NTPase"/>
</dbReference>
<dbReference type="PANTHER" id="PTHR47691">
    <property type="entry name" value="REGULATOR-RELATED"/>
    <property type="match status" value="1"/>
</dbReference>
<proteinExistence type="predicted"/>
<protein>
    <submittedName>
        <fullName evidence="1">Tetratricopeptide repeat protein</fullName>
    </submittedName>
</protein>
<dbReference type="SUPFAM" id="SSF52540">
    <property type="entry name" value="P-loop containing nucleoside triphosphate hydrolases"/>
    <property type="match status" value="1"/>
</dbReference>
<dbReference type="AlphaFoldDB" id="A0A9X1Q5R4"/>
<reference evidence="1" key="1">
    <citation type="submission" date="2022-01" db="EMBL/GenBank/DDBJ databases">
        <title>Draft Genome Sequences of Seven Type Strains of the Genus Streptomyces.</title>
        <authorList>
            <person name="Aziz S."/>
            <person name="Coretto E."/>
            <person name="Chronakova A."/>
            <person name="Sproer C."/>
            <person name="Huber K."/>
            <person name="Nouioui I."/>
            <person name="Gross H."/>
        </authorList>
    </citation>
    <scope>NUCLEOTIDE SEQUENCE</scope>
    <source>
        <strain evidence="1">DSM 103493</strain>
    </source>
</reference>
<name>A0A9X1Q5R4_STRM4</name>
<dbReference type="InterPro" id="IPR011990">
    <property type="entry name" value="TPR-like_helical_dom_sf"/>
</dbReference>
<dbReference type="Gene3D" id="1.25.40.10">
    <property type="entry name" value="Tetratricopeptide repeat domain"/>
    <property type="match status" value="1"/>
</dbReference>
<evidence type="ECO:0000313" key="2">
    <source>
        <dbReference type="Proteomes" id="UP001139384"/>
    </source>
</evidence>
<dbReference type="Proteomes" id="UP001139384">
    <property type="component" value="Unassembled WGS sequence"/>
</dbReference>
<dbReference type="PANTHER" id="PTHR47691:SF3">
    <property type="entry name" value="HTH-TYPE TRANSCRIPTIONAL REGULATOR RV0890C-RELATED"/>
    <property type="match status" value="1"/>
</dbReference>
<sequence length="702" mass="75969">MLDLLSVGAITAVLTTIGTGFLGEAGKSAWVSTGGLVRRITGREVTAPTTPDERERLARLVHQGVHEDPQLARVWMSFARGVPLPGVTHRFLRPTLPPAPGYFTDREPILKMLDKEATRAFDGRPRLALLHGPEGMGCSTLAIHWGWRQTARFPDGQVYVDLGTLRPEAALGHVLRQLGVRDQEIPHSGQDRADLFRRCLADRRVLLILDDVQSAAHMEPLRVSAPGVVTVVVARRPLTSLGAQSIAVGPLAKRDARLMVERIVGESVVSASRRVLPAVLDRCAGIPYALHAAALRLTAQSERPEASTVPESDDPVRAAVDDSYRLLTPGAARLFRLAGLREWPALDAAAAACAADIEETEAAGLLEELASALLIEPTGVGRYRYRPFLRAHAERLAAEVDRIPACSAAVTRVVARYRDLAAGAAHAALPKSWRVPSTPSSFTYPDHGTAVAALAAEAPNLVQAIRTAEEFSDLDTVVGLGQSLWPLQLKAGHLDVVLPALEVAVRVADGERFSGTRTAGALHFQLAHCLMELNRWAGADREARAAAHHEQAAGHVRGHASAVELLGIIRLRQWLPDDAYACFEEAERLYGGIHPGDEGFGDLERAGALLDRHRGNALGQLGRREQALEYFGRALSFFREHGSEAYNTARTLTDLAMFHMAAGESHVALPLIDEAIGLLGDENADFHVERLRAMREGCVTPD</sequence>
<organism evidence="1 2">
    <name type="scientific">Streptomyces muensis</name>
    <dbReference type="NCBI Taxonomy" id="1077944"/>
    <lineage>
        <taxon>Bacteria</taxon>
        <taxon>Bacillati</taxon>
        <taxon>Actinomycetota</taxon>
        <taxon>Actinomycetes</taxon>
        <taxon>Kitasatosporales</taxon>
        <taxon>Streptomycetaceae</taxon>
        <taxon>Streptomyces</taxon>
    </lineage>
</organism>